<keyword evidence="1" id="KW-0489">Methyltransferase</keyword>
<keyword evidence="2" id="KW-0808">Transferase</keyword>
<dbReference type="GO" id="GO:0008171">
    <property type="term" value="F:O-methyltransferase activity"/>
    <property type="evidence" value="ECO:0007669"/>
    <property type="project" value="InterPro"/>
</dbReference>
<comment type="similarity">
    <text evidence="4">Belongs to the class I-like SAM-binding methyltransferase superfamily. Cation-dependent O-methyltransferase family.</text>
</comment>
<keyword evidence="3" id="KW-0949">S-adenosyl-L-methionine</keyword>
<dbReference type="Pfam" id="PF01596">
    <property type="entry name" value="Methyltransf_3"/>
    <property type="match status" value="1"/>
</dbReference>
<reference evidence="5 6" key="1">
    <citation type="submission" date="2017-07" db="EMBL/GenBank/DDBJ databases">
        <title>Genome sequence of the Sordaria macrospora wild type strain R19027.</title>
        <authorList>
            <person name="Nowrousian M."/>
            <person name="Teichert I."/>
            <person name="Kueck U."/>
        </authorList>
    </citation>
    <scope>NUCLEOTIDE SEQUENCE [LARGE SCALE GENOMIC DNA]</scope>
    <source>
        <strain evidence="5 6">R19027</strain>
        <tissue evidence="5">Mycelium</tissue>
    </source>
</reference>
<dbReference type="InterPro" id="IPR029063">
    <property type="entry name" value="SAM-dependent_MTases_sf"/>
</dbReference>
<dbReference type="GO" id="GO:0032259">
    <property type="term" value="P:methylation"/>
    <property type="evidence" value="ECO:0007669"/>
    <property type="project" value="UniProtKB-KW"/>
</dbReference>
<dbReference type="PANTHER" id="PTHR10509:SF14">
    <property type="entry name" value="CAFFEOYL-COA O-METHYLTRANSFERASE 3-RELATED"/>
    <property type="match status" value="1"/>
</dbReference>
<dbReference type="EMBL" id="NMPR01000036">
    <property type="protein sequence ID" value="KAA8633472.1"/>
    <property type="molecule type" value="Genomic_DNA"/>
</dbReference>
<dbReference type="InterPro" id="IPR050362">
    <property type="entry name" value="Cation-dep_OMT"/>
</dbReference>
<evidence type="ECO:0000313" key="5">
    <source>
        <dbReference type="EMBL" id="KAA8633472.1"/>
    </source>
</evidence>
<dbReference type="Proteomes" id="UP000433876">
    <property type="component" value="Unassembled WGS sequence"/>
</dbReference>
<evidence type="ECO:0008006" key="7">
    <source>
        <dbReference type="Google" id="ProtNLM"/>
    </source>
</evidence>
<dbReference type="PROSITE" id="PS51682">
    <property type="entry name" value="SAM_OMT_I"/>
    <property type="match status" value="1"/>
</dbReference>
<proteinExistence type="inferred from homology"/>
<accession>A0A8S8ZZ85</accession>
<dbReference type="CDD" id="cd02440">
    <property type="entry name" value="AdoMet_MTases"/>
    <property type="match status" value="1"/>
</dbReference>
<dbReference type="PANTHER" id="PTHR10509">
    <property type="entry name" value="O-METHYLTRANSFERASE-RELATED"/>
    <property type="match status" value="1"/>
</dbReference>
<name>A0A8S8ZZ85_SORMA</name>
<evidence type="ECO:0000256" key="4">
    <source>
        <dbReference type="ARBA" id="ARBA00023453"/>
    </source>
</evidence>
<dbReference type="VEuPathDB" id="FungiDB:SMAC_05047"/>
<evidence type="ECO:0000256" key="1">
    <source>
        <dbReference type="ARBA" id="ARBA00022603"/>
    </source>
</evidence>
<comment type="caution">
    <text evidence="5">The sequence shown here is derived from an EMBL/GenBank/DDBJ whole genome shotgun (WGS) entry which is preliminary data.</text>
</comment>
<evidence type="ECO:0000256" key="2">
    <source>
        <dbReference type="ARBA" id="ARBA00022679"/>
    </source>
</evidence>
<gene>
    <name evidence="5" type="ORF">SMACR_05047</name>
</gene>
<evidence type="ECO:0000256" key="3">
    <source>
        <dbReference type="ARBA" id="ARBA00022691"/>
    </source>
</evidence>
<sequence>MSTGNFKFENKGHKWVQNDVWTAVDGYTMGHLHPSTKPNASALQNALDASKAAGLPDISASPAQSKFMALQCRVLGVTHALEVGTLGGYSAIWLASENPQMKLTTVEFDPKHVEVARKNIAYAGLEDRIEVIQGSGLEVLSQLRKETEEGKRPKFGFFFIDADKPNNLNYFNLAVEMALPKAMICVDNVVRGGRLIDESAAGPRDTAGRGLVEGVAKDQRVESVVMQTVGEKSYDGCLWAILKSEA</sequence>
<dbReference type="Gene3D" id="3.40.50.150">
    <property type="entry name" value="Vaccinia Virus protein VP39"/>
    <property type="match status" value="1"/>
</dbReference>
<dbReference type="SUPFAM" id="SSF53335">
    <property type="entry name" value="S-adenosyl-L-methionine-dependent methyltransferases"/>
    <property type="match status" value="1"/>
</dbReference>
<protein>
    <recommendedName>
        <fullName evidence="7">O-methyltransferase</fullName>
    </recommendedName>
</protein>
<organism evidence="5 6">
    <name type="scientific">Sordaria macrospora</name>
    <dbReference type="NCBI Taxonomy" id="5147"/>
    <lineage>
        <taxon>Eukaryota</taxon>
        <taxon>Fungi</taxon>
        <taxon>Dikarya</taxon>
        <taxon>Ascomycota</taxon>
        <taxon>Pezizomycotina</taxon>
        <taxon>Sordariomycetes</taxon>
        <taxon>Sordariomycetidae</taxon>
        <taxon>Sordariales</taxon>
        <taxon>Sordariaceae</taxon>
        <taxon>Sordaria</taxon>
    </lineage>
</organism>
<dbReference type="InterPro" id="IPR002935">
    <property type="entry name" value="SAM_O-MeTrfase"/>
</dbReference>
<dbReference type="AlphaFoldDB" id="A0A8S8ZZ85"/>
<evidence type="ECO:0000313" key="6">
    <source>
        <dbReference type="Proteomes" id="UP000433876"/>
    </source>
</evidence>
<dbReference type="GO" id="GO:0008757">
    <property type="term" value="F:S-adenosylmethionine-dependent methyltransferase activity"/>
    <property type="evidence" value="ECO:0007669"/>
    <property type="project" value="TreeGrafter"/>
</dbReference>